<dbReference type="PANTHER" id="PTHR18901:SF38">
    <property type="entry name" value="PSEUDOURIDINE-5'-PHOSPHATASE"/>
    <property type="match status" value="1"/>
</dbReference>
<sequence length="241" mass="25670">MDVTDKPLAVLWDMDGTILDSEVLWDVAMAEFSERQGITMTEELRKSTLGNSMTGALTKIYVAAGVAPADRDYPTDSVWLTSRVAELFDQGIPWRPGARDVLDALADAEIPIALVTNTDRPLAEHAMGTIGRDRFAFTVCGDEVPDGKPAPDLYLTAAAALGIAPRMCLAVEDSPTGTASATAAGCPTLVVPSADADVPDGPGRTFATTLESTTVDDLAVAWRSARETLNTREEGTREDIR</sequence>
<dbReference type="SFLD" id="SFLDG01129">
    <property type="entry name" value="C1.5:_HAD__Beta-PGM__Phosphata"/>
    <property type="match status" value="1"/>
</dbReference>
<evidence type="ECO:0000313" key="1">
    <source>
        <dbReference type="EMBL" id="GGB24348.1"/>
    </source>
</evidence>
<proteinExistence type="predicted"/>
<dbReference type="InterPro" id="IPR006439">
    <property type="entry name" value="HAD-SF_hydro_IA"/>
</dbReference>
<reference evidence="1" key="1">
    <citation type="journal article" date="2014" name="Int. J. Syst. Evol. Microbiol.">
        <title>Complete genome sequence of Corynebacterium casei LMG S-19264T (=DSM 44701T), isolated from a smear-ripened cheese.</title>
        <authorList>
            <consortium name="US DOE Joint Genome Institute (JGI-PGF)"/>
            <person name="Walter F."/>
            <person name="Albersmeier A."/>
            <person name="Kalinowski J."/>
            <person name="Ruckert C."/>
        </authorList>
    </citation>
    <scope>NUCLEOTIDE SEQUENCE</scope>
    <source>
        <strain evidence="1">CGMCC 1.12827</strain>
    </source>
</reference>
<organism evidence="1 2">
    <name type="scientific">Gordonia jinhuaensis</name>
    <dbReference type="NCBI Taxonomy" id="1517702"/>
    <lineage>
        <taxon>Bacteria</taxon>
        <taxon>Bacillati</taxon>
        <taxon>Actinomycetota</taxon>
        <taxon>Actinomycetes</taxon>
        <taxon>Mycobacteriales</taxon>
        <taxon>Gordoniaceae</taxon>
        <taxon>Gordonia</taxon>
    </lineage>
</organism>
<dbReference type="SFLD" id="SFLDS00003">
    <property type="entry name" value="Haloacid_Dehalogenase"/>
    <property type="match status" value="1"/>
</dbReference>
<gene>
    <name evidence="1" type="ORF">GCM10011489_10760</name>
</gene>
<dbReference type="EMBL" id="BMGC01000005">
    <property type="protein sequence ID" value="GGB24348.1"/>
    <property type="molecule type" value="Genomic_DNA"/>
</dbReference>
<reference evidence="1" key="2">
    <citation type="submission" date="2020-09" db="EMBL/GenBank/DDBJ databases">
        <authorList>
            <person name="Sun Q."/>
            <person name="Zhou Y."/>
        </authorList>
    </citation>
    <scope>NUCLEOTIDE SEQUENCE</scope>
    <source>
        <strain evidence="1">CGMCC 1.12827</strain>
    </source>
</reference>
<dbReference type="InterPro" id="IPR036412">
    <property type="entry name" value="HAD-like_sf"/>
</dbReference>
<dbReference type="InterPro" id="IPR023214">
    <property type="entry name" value="HAD_sf"/>
</dbReference>
<name>A0A916WQZ1_9ACTN</name>
<comment type="caution">
    <text evidence="1">The sequence shown here is derived from an EMBL/GenBank/DDBJ whole genome shotgun (WGS) entry which is preliminary data.</text>
</comment>
<dbReference type="PANTHER" id="PTHR18901">
    <property type="entry name" value="2-DEOXYGLUCOSE-6-PHOSPHATE PHOSPHATASE 2"/>
    <property type="match status" value="1"/>
</dbReference>
<dbReference type="AlphaFoldDB" id="A0A916WQZ1"/>
<dbReference type="Pfam" id="PF00702">
    <property type="entry name" value="Hydrolase"/>
    <property type="match status" value="1"/>
</dbReference>
<dbReference type="InterPro" id="IPR023198">
    <property type="entry name" value="PGP-like_dom2"/>
</dbReference>
<dbReference type="Gene3D" id="3.40.50.1000">
    <property type="entry name" value="HAD superfamily/HAD-like"/>
    <property type="match status" value="1"/>
</dbReference>
<dbReference type="RefSeq" id="WP_373284130.1">
    <property type="nucleotide sequence ID" value="NZ_BMGC01000005.1"/>
</dbReference>
<dbReference type="NCBIfam" id="TIGR01549">
    <property type="entry name" value="HAD-SF-IA-v1"/>
    <property type="match status" value="1"/>
</dbReference>
<dbReference type="SUPFAM" id="SSF56784">
    <property type="entry name" value="HAD-like"/>
    <property type="match status" value="1"/>
</dbReference>
<dbReference type="NCBIfam" id="TIGR01509">
    <property type="entry name" value="HAD-SF-IA-v3"/>
    <property type="match status" value="1"/>
</dbReference>
<protein>
    <submittedName>
        <fullName evidence="1">Phosphoglycolate phosphatase</fullName>
    </submittedName>
</protein>
<dbReference type="Gene3D" id="1.10.150.240">
    <property type="entry name" value="Putative phosphatase, domain 2"/>
    <property type="match status" value="1"/>
</dbReference>
<dbReference type="Proteomes" id="UP000621454">
    <property type="component" value="Unassembled WGS sequence"/>
</dbReference>
<accession>A0A916WQZ1</accession>
<keyword evidence="2" id="KW-1185">Reference proteome</keyword>
<evidence type="ECO:0000313" key="2">
    <source>
        <dbReference type="Proteomes" id="UP000621454"/>
    </source>
</evidence>
<dbReference type="CDD" id="cd07505">
    <property type="entry name" value="HAD_BPGM-like"/>
    <property type="match status" value="1"/>
</dbReference>